<dbReference type="InterPro" id="IPR029058">
    <property type="entry name" value="AB_hydrolase_fold"/>
</dbReference>
<dbReference type="STRING" id="47500.AF333_00330"/>
<dbReference type="OrthoDB" id="9806902at2"/>
<organism evidence="2 4">
    <name type="scientific">Aneurinibacillus migulanus</name>
    <name type="common">Bacillus migulanus</name>
    <dbReference type="NCBI Taxonomy" id="47500"/>
    <lineage>
        <taxon>Bacteria</taxon>
        <taxon>Bacillati</taxon>
        <taxon>Bacillota</taxon>
        <taxon>Bacilli</taxon>
        <taxon>Bacillales</taxon>
        <taxon>Paenibacillaceae</taxon>
        <taxon>Aneurinibacillus group</taxon>
        <taxon>Aneurinibacillus</taxon>
    </lineage>
</organism>
<dbReference type="RefSeq" id="WP_043063894.1">
    <property type="nucleotide sequence ID" value="NZ_BJOA01000073.1"/>
</dbReference>
<keyword evidence="4" id="KW-1185">Reference proteome</keyword>
<dbReference type="InterPro" id="IPR022742">
    <property type="entry name" value="Hydrolase_4"/>
</dbReference>
<sequence>MKIYREVWPVEQERGCIVIVHGAGEYFARYYWLANKLNEAGYSVIGGDLPGLGRSKGRKGHIGRFEEYYAALDEWTMEAKRRQRPLFLLGHSMGGLIVTRYAETAQPDVDGIILSSPCLGLARRISPALAGMASVLNRVSPSLRLSAGIKADEVSRDRDVTLKYIEDPYITTKVSVRWYKEMEKAMRLAAEEAKKYPDVPTLVMQAGADKIVNAATTKAWAEKLPVSVKQYIEWPDCYHEIFNEPEKEEVVETMINWMRNRQHC</sequence>
<protein>
    <submittedName>
        <fullName evidence="2 3">Phospholipase</fullName>
    </submittedName>
</protein>
<evidence type="ECO:0000313" key="5">
    <source>
        <dbReference type="Proteomes" id="UP000182836"/>
    </source>
</evidence>
<reference evidence="3 5" key="2">
    <citation type="submission" date="2016-10" db="EMBL/GenBank/DDBJ databases">
        <authorList>
            <person name="de Groot N.N."/>
        </authorList>
    </citation>
    <scope>NUCLEOTIDE SEQUENCE [LARGE SCALE GENOMIC DNA]</scope>
    <source>
        <strain evidence="3 5">DSM 2895</strain>
    </source>
</reference>
<reference evidence="2 4" key="1">
    <citation type="submission" date="2015-07" db="EMBL/GenBank/DDBJ databases">
        <title>Fjat-14205 dsm 2895.</title>
        <authorList>
            <person name="Liu B."/>
            <person name="Wang J."/>
            <person name="Zhu Y."/>
            <person name="Liu G."/>
            <person name="Chen Q."/>
            <person name="Chen Z."/>
            <person name="Lan J."/>
            <person name="Che J."/>
            <person name="Ge C."/>
            <person name="Shi H."/>
            <person name="Pan Z."/>
            <person name="Liu X."/>
        </authorList>
    </citation>
    <scope>NUCLEOTIDE SEQUENCE [LARGE SCALE GENOMIC DNA]</scope>
    <source>
        <strain evidence="2 4">DSM 2895</strain>
    </source>
</reference>
<dbReference type="EMBL" id="LGUG01000002">
    <property type="protein sequence ID" value="KON99224.1"/>
    <property type="molecule type" value="Genomic_DNA"/>
</dbReference>
<dbReference type="Pfam" id="PF12146">
    <property type="entry name" value="Hydrolase_4"/>
    <property type="match status" value="1"/>
</dbReference>
<dbReference type="Proteomes" id="UP000182836">
    <property type="component" value="Unassembled WGS sequence"/>
</dbReference>
<dbReference type="SUPFAM" id="SSF53474">
    <property type="entry name" value="alpha/beta-Hydrolases"/>
    <property type="match status" value="1"/>
</dbReference>
<dbReference type="InterPro" id="IPR051044">
    <property type="entry name" value="MAG_DAG_Lipase"/>
</dbReference>
<gene>
    <name evidence="2" type="ORF">AF333_00330</name>
    <name evidence="3" type="ORF">SAMN04487909_105223</name>
</gene>
<evidence type="ECO:0000313" key="4">
    <source>
        <dbReference type="Proteomes" id="UP000037269"/>
    </source>
</evidence>
<proteinExistence type="predicted"/>
<name>A0A0M0HAU5_ANEMI</name>
<dbReference type="AlphaFoldDB" id="A0A0M0HAU5"/>
<dbReference type="Proteomes" id="UP000037269">
    <property type="component" value="Unassembled WGS sequence"/>
</dbReference>
<dbReference type="EMBL" id="FNED01000005">
    <property type="protein sequence ID" value="SDI59310.1"/>
    <property type="molecule type" value="Genomic_DNA"/>
</dbReference>
<accession>A0A0M0HAU5</accession>
<dbReference type="Gene3D" id="3.40.50.1820">
    <property type="entry name" value="alpha/beta hydrolase"/>
    <property type="match status" value="1"/>
</dbReference>
<dbReference type="GeneID" id="42303662"/>
<dbReference type="PRINTS" id="PR00111">
    <property type="entry name" value="ABHYDROLASE"/>
</dbReference>
<dbReference type="InterPro" id="IPR000073">
    <property type="entry name" value="AB_hydrolase_1"/>
</dbReference>
<evidence type="ECO:0000313" key="3">
    <source>
        <dbReference type="EMBL" id="SDI59310.1"/>
    </source>
</evidence>
<dbReference type="PATRIC" id="fig|47500.9.peg.754"/>
<evidence type="ECO:0000259" key="1">
    <source>
        <dbReference type="Pfam" id="PF12146"/>
    </source>
</evidence>
<dbReference type="PANTHER" id="PTHR11614">
    <property type="entry name" value="PHOSPHOLIPASE-RELATED"/>
    <property type="match status" value="1"/>
</dbReference>
<feature type="domain" description="Serine aminopeptidase S33" evidence="1">
    <location>
        <begin position="12"/>
        <end position="246"/>
    </location>
</feature>
<evidence type="ECO:0000313" key="2">
    <source>
        <dbReference type="EMBL" id="KON99224.1"/>
    </source>
</evidence>